<dbReference type="PROSITE" id="PS51462">
    <property type="entry name" value="NUDIX"/>
    <property type="match status" value="1"/>
</dbReference>
<reference evidence="3 4" key="1">
    <citation type="submission" date="2023-03" db="EMBL/GenBank/DDBJ databases">
        <title>Complete genome sequences of several Auritidibacter ignavus strains isolated from ear infections.</title>
        <authorList>
            <person name="Baehr T."/>
            <person name="Baumhoegger A.M."/>
        </authorList>
    </citation>
    <scope>NUCLEOTIDE SEQUENCE [LARGE SCALE GENOMIC DNA]</scope>
    <source>
        <strain evidence="3 4">BABAE-6</strain>
    </source>
</reference>
<gene>
    <name evidence="3" type="ORF">QDX21_06265</name>
</gene>
<keyword evidence="4" id="KW-1185">Reference proteome</keyword>
<dbReference type="Pfam" id="PF00293">
    <property type="entry name" value="NUDIX"/>
    <property type="match status" value="1"/>
</dbReference>
<dbReference type="AlphaFoldDB" id="A0AAJ6DDM3"/>
<evidence type="ECO:0000259" key="2">
    <source>
        <dbReference type="PROSITE" id="PS51462"/>
    </source>
</evidence>
<name>A0AAJ6DDM3_9MICC</name>
<dbReference type="InterPro" id="IPR000086">
    <property type="entry name" value="NUDIX_hydrolase_dom"/>
</dbReference>
<accession>A0AAJ6DDM3</accession>
<dbReference type="EC" id="3.6.-.-" evidence="3"/>
<evidence type="ECO:0000313" key="3">
    <source>
        <dbReference type="EMBL" id="WGH94381.1"/>
    </source>
</evidence>
<dbReference type="InterPro" id="IPR015797">
    <property type="entry name" value="NUDIX_hydrolase-like_dom_sf"/>
</dbReference>
<dbReference type="EMBL" id="CP122566">
    <property type="protein sequence ID" value="WGH94381.1"/>
    <property type="molecule type" value="Genomic_DNA"/>
</dbReference>
<dbReference type="PANTHER" id="PTHR21340">
    <property type="entry name" value="DIADENOSINE 5,5-P1,P4-TETRAPHOSPHATE PYROPHOSPHOHYDROLASE MUTT"/>
    <property type="match status" value="1"/>
</dbReference>
<feature type="domain" description="Nudix hydrolase" evidence="2">
    <location>
        <begin position="3"/>
        <end position="126"/>
    </location>
</feature>
<dbReference type="CDD" id="cd03673">
    <property type="entry name" value="NUDIX_Ap6A_hydrolase"/>
    <property type="match status" value="1"/>
</dbReference>
<dbReference type="GO" id="GO:0006167">
    <property type="term" value="P:AMP biosynthetic process"/>
    <property type="evidence" value="ECO:0007669"/>
    <property type="project" value="TreeGrafter"/>
</dbReference>
<dbReference type="Gene3D" id="3.90.79.10">
    <property type="entry name" value="Nucleoside Triphosphate Pyrophosphohydrolase"/>
    <property type="match status" value="1"/>
</dbReference>
<protein>
    <submittedName>
        <fullName evidence="3">NUDIX hydrolase</fullName>
        <ecNumber evidence="3">3.6.-.-</ecNumber>
    </submittedName>
</protein>
<evidence type="ECO:0000313" key="4">
    <source>
        <dbReference type="Proteomes" id="UP001224674"/>
    </source>
</evidence>
<dbReference type="InterPro" id="IPR051325">
    <property type="entry name" value="Nudix_hydrolase_domain"/>
</dbReference>
<dbReference type="Proteomes" id="UP001224674">
    <property type="component" value="Chromosome"/>
</dbReference>
<evidence type="ECO:0000256" key="1">
    <source>
        <dbReference type="ARBA" id="ARBA00022801"/>
    </source>
</evidence>
<keyword evidence="1 3" id="KW-0378">Hydrolase</keyword>
<dbReference type="PANTHER" id="PTHR21340:SF0">
    <property type="entry name" value="BIS(5'-NUCLEOSYL)-TETRAPHOSPHATASE [ASYMMETRICAL]"/>
    <property type="match status" value="1"/>
</dbReference>
<dbReference type="SUPFAM" id="SSF55811">
    <property type="entry name" value="Nudix"/>
    <property type="match status" value="1"/>
</dbReference>
<organism evidence="3 4">
    <name type="scientific">Auritidibacter ignavus</name>
    <dbReference type="NCBI Taxonomy" id="678932"/>
    <lineage>
        <taxon>Bacteria</taxon>
        <taxon>Bacillati</taxon>
        <taxon>Actinomycetota</taxon>
        <taxon>Actinomycetes</taxon>
        <taxon>Micrococcales</taxon>
        <taxon>Micrococcaceae</taxon>
        <taxon>Auritidibacter</taxon>
    </lineage>
</organism>
<dbReference type="RefSeq" id="WP_279675394.1">
    <property type="nucleotide sequence ID" value="NZ_CP122566.1"/>
</dbReference>
<dbReference type="GO" id="GO:0006754">
    <property type="term" value="P:ATP biosynthetic process"/>
    <property type="evidence" value="ECO:0007669"/>
    <property type="project" value="TreeGrafter"/>
</dbReference>
<dbReference type="GO" id="GO:0004081">
    <property type="term" value="F:bis(5'-nucleosyl)-tetraphosphatase (asymmetrical) activity"/>
    <property type="evidence" value="ECO:0007669"/>
    <property type="project" value="TreeGrafter"/>
</dbReference>
<proteinExistence type="predicted"/>
<sequence>MNHTIIAAGGLVARDINGELHYLLVHRPRYSDWSFPKGKQDPGEDILQTALREVHEETACICIPRHELGTKKYPNKEVHYWVMTLAEEGLFVANDEIDQIQWVTAPIAFKTLTHVQDRELLQQYLEEIAHTK</sequence>